<name>A0A921QWX4_SORBI</name>
<dbReference type="AlphaFoldDB" id="A0A921QWX4"/>
<sequence length="420" mass="48300">DGIDSLPDGMLEHILGFLEAQEAVRMCVLAKCWRQLWKRILCSPLDMCKIRFDLFNDEDEDLVHHWIVRVVQCRAQWLSLHIFNNEDDETPWFPLSMLPLFSPYLPRLELYVIKFCTSFTQFSSCPALQDHNIEEYNLSEVRELESPSLRHLSITHRISCPVWRIIILVSLLEYRTAQLHSLPELDVSKVRLDSCLDECICDGDCMDCCHVNQASYSYSYSDIDDGDGEGSDSYASYRAVTGDGYSSSEEDDDNHDEKGFCDDDTSSEVTEKCVLLGGLSEATYLTPLSGQTMFIFIVNLRWCPTFSMSRSLLINDYWCEPPDCRALACILKHSPVLEKFTIIPRGKGPKYNVEMKGRLIAVWKPAMTILEHLRIVNVKCDIIDDTFQKVLRFLDSLNIYNLSAVFFCVQQFCIPSWYVS</sequence>
<comment type="caution">
    <text evidence="3">The sequence shown here is derived from an EMBL/GenBank/DDBJ whole genome shotgun (WGS) entry which is preliminary data.</text>
</comment>
<feature type="non-terminal residue" evidence="3">
    <location>
        <position position="1"/>
    </location>
</feature>
<accession>A0A921QWX4</accession>
<dbReference type="InterPro" id="IPR036047">
    <property type="entry name" value="F-box-like_dom_sf"/>
</dbReference>
<proteinExistence type="predicted"/>
<dbReference type="PANTHER" id="PTHR34223:SF22">
    <property type="entry name" value="OS11G0208300 PROTEIN"/>
    <property type="match status" value="1"/>
</dbReference>
<organism evidence="3 4">
    <name type="scientific">Sorghum bicolor</name>
    <name type="common">Sorghum</name>
    <name type="synonym">Sorghum vulgare</name>
    <dbReference type="NCBI Taxonomy" id="4558"/>
    <lineage>
        <taxon>Eukaryota</taxon>
        <taxon>Viridiplantae</taxon>
        <taxon>Streptophyta</taxon>
        <taxon>Embryophyta</taxon>
        <taxon>Tracheophyta</taxon>
        <taxon>Spermatophyta</taxon>
        <taxon>Magnoliopsida</taxon>
        <taxon>Liliopsida</taxon>
        <taxon>Poales</taxon>
        <taxon>Poaceae</taxon>
        <taxon>PACMAD clade</taxon>
        <taxon>Panicoideae</taxon>
        <taxon>Andropogonodae</taxon>
        <taxon>Andropogoneae</taxon>
        <taxon>Sorghinae</taxon>
        <taxon>Sorghum</taxon>
    </lineage>
</organism>
<dbReference type="SUPFAM" id="SSF81383">
    <property type="entry name" value="F-box domain"/>
    <property type="match status" value="1"/>
</dbReference>
<dbReference type="InterPro" id="IPR053197">
    <property type="entry name" value="F-box_SCFL_complex_component"/>
</dbReference>
<reference evidence="3" key="1">
    <citation type="journal article" date="2019" name="BMC Genomics">
        <title>A new reference genome for Sorghum bicolor reveals high levels of sequence similarity between sweet and grain genotypes: implications for the genetics of sugar metabolism.</title>
        <authorList>
            <person name="Cooper E.A."/>
            <person name="Brenton Z.W."/>
            <person name="Flinn B.S."/>
            <person name="Jenkins J."/>
            <person name="Shu S."/>
            <person name="Flowers D."/>
            <person name="Luo F."/>
            <person name="Wang Y."/>
            <person name="Xia P."/>
            <person name="Barry K."/>
            <person name="Daum C."/>
            <person name="Lipzen A."/>
            <person name="Yoshinaga Y."/>
            <person name="Schmutz J."/>
            <person name="Saski C."/>
            <person name="Vermerris W."/>
            <person name="Kresovich S."/>
        </authorList>
    </citation>
    <scope>NUCLEOTIDE SEQUENCE</scope>
</reference>
<reference evidence="3" key="2">
    <citation type="submission" date="2020-10" db="EMBL/GenBank/DDBJ databases">
        <authorList>
            <person name="Cooper E.A."/>
            <person name="Brenton Z.W."/>
            <person name="Flinn B.S."/>
            <person name="Jenkins J."/>
            <person name="Shu S."/>
            <person name="Flowers D."/>
            <person name="Luo F."/>
            <person name="Wang Y."/>
            <person name="Xia P."/>
            <person name="Barry K."/>
            <person name="Daum C."/>
            <person name="Lipzen A."/>
            <person name="Yoshinaga Y."/>
            <person name="Schmutz J."/>
            <person name="Saski C."/>
            <person name="Vermerris W."/>
            <person name="Kresovich S."/>
        </authorList>
    </citation>
    <scope>NUCLEOTIDE SEQUENCE</scope>
</reference>
<evidence type="ECO:0000256" key="1">
    <source>
        <dbReference type="SAM" id="MobiDB-lite"/>
    </source>
</evidence>
<evidence type="ECO:0000313" key="3">
    <source>
        <dbReference type="EMBL" id="KAG0529219.1"/>
    </source>
</evidence>
<dbReference type="Pfam" id="PF00646">
    <property type="entry name" value="F-box"/>
    <property type="match status" value="1"/>
</dbReference>
<dbReference type="InterPro" id="IPR001810">
    <property type="entry name" value="F-box_dom"/>
</dbReference>
<protein>
    <recommendedName>
        <fullName evidence="2">F-box domain-containing protein</fullName>
    </recommendedName>
</protein>
<feature type="region of interest" description="Disordered" evidence="1">
    <location>
        <begin position="242"/>
        <end position="264"/>
    </location>
</feature>
<evidence type="ECO:0000259" key="2">
    <source>
        <dbReference type="Pfam" id="PF00646"/>
    </source>
</evidence>
<feature type="domain" description="F-box" evidence="2">
    <location>
        <begin position="3"/>
        <end position="39"/>
    </location>
</feature>
<gene>
    <name evidence="3" type="ORF">BDA96_05G079200</name>
</gene>
<dbReference type="PANTHER" id="PTHR34223">
    <property type="entry name" value="OS11G0201299 PROTEIN"/>
    <property type="match status" value="1"/>
</dbReference>
<dbReference type="EMBL" id="CM027684">
    <property type="protein sequence ID" value="KAG0529219.1"/>
    <property type="molecule type" value="Genomic_DNA"/>
</dbReference>
<evidence type="ECO:0000313" key="4">
    <source>
        <dbReference type="Proteomes" id="UP000807115"/>
    </source>
</evidence>
<dbReference type="Proteomes" id="UP000807115">
    <property type="component" value="Chromosome 5"/>
</dbReference>